<dbReference type="Gene3D" id="3.40.50.720">
    <property type="entry name" value="NAD(P)-binding Rossmann-like Domain"/>
    <property type="match status" value="1"/>
</dbReference>
<evidence type="ECO:0000256" key="2">
    <source>
        <dbReference type="ARBA" id="ARBA00023002"/>
    </source>
</evidence>
<organism evidence="6 7">
    <name type="scientific">SAR86 cluster bacterium</name>
    <dbReference type="NCBI Taxonomy" id="2030880"/>
    <lineage>
        <taxon>Bacteria</taxon>
        <taxon>Pseudomonadati</taxon>
        <taxon>Pseudomonadota</taxon>
        <taxon>Gammaproteobacteria</taxon>
        <taxon>SAR86 cluster</taxon>
    </lineage>
</organism>
<dbReference type="InterPro" id="IPR036291">
    <property type="entry name" value="NAD(P)-bd_dom_sf"/>
</dbReference>
<accession>A0A937JBB9</accession>
<comment type="caution">
    <text evidence="6">The sequence shown here is derived from an EMBL/GenBank/DDBJ whole genome shotgun (WGS) entry which is preliminary data.</text>
</comment>
<proteinExistence type="inferred from homology"/>
<dbReference type="FunFam" id="3.40.50.720:FF:000084">
    <property type="entry name" value="Short-chain dehydrogenase reductase"/>
    <property type="match status" value="1"/>
</dbReference>
<evidence type="ECO:0000313" key="6">
    <source>
        <dbReference type="EMBL" id="MBL6903288.1"/>
    </source>
</evidence>
<dbReference type="SUPFAM" id="SSF51735">
    <property type="entry name" value="NAD(P)-binding Rossmann-fold domains"/>
    <property type="match status" value="1"/>
</dbReference>
<dbReference type="AlphaFoldDB" id="A0A937JBB9"/>
<dbReference type="PANTHER" id="PTHR43180:SF28">
    <property type="entry name" value="NAD(P)-BINDING ROSSMANN-FOLD SUPERFAMILY PROTEIN"/>
    <property type="match status" value="1"/>
</dbReference>
<keyword evidence="2" id="KW-0560">Oxidoreductase</keyword>
<evidence type="ECO:0000256" key="3">
    <source>
        <dbReference type="ARBA" id="ARBA00023027"/>
    </source>
</evidence>
<evidence type="ECO:0000256" key="1">
    <source>
        <dbReference type="ARBA" id="ARBA00006484"/>
    </source>
</evidence>
<keyword evidence="5" id="KW-0753">Steroid metabolism</keyword>
<dbReference type="GO" id="GO:0016491">
    <property type="term" value="F:oxidoreductase activity"/>
    <property type="evidence" value="ECO:0007669"/>
    <property type="project" value="UniProtKB-KW"/>
</dbReference>
<evidence type="ECO:0000256" key="4">
    <source>
        <dbReference type="ARBA" id="ARBA00023098"/>
    </source>
</evidence>
<dbReference type="NCBIfam" id="NF005559">
    <property type="entry name" value="PRK07231.1"/>
    <property type="match status" value="1"/>
</dbReference>
<dbReference type="InterPro" id="IPR002347">
    <property type="entry name" value="SDR_fam"/>
</dbReference>
<dbReference type="PANTHER" id="PTHR43180">
    <property type="entry name" value="3-OXOACYL-(ACYL-CARRIER-PROTEIN) REDUCTASE (AFU_ORTHOLOGUE AFUA_6G11210)"/>
    <property type="match status" value="1"/>
</dbReference>
<comment type="similarity">
    <text evidence="1">Belongs to the short-chain dehydrogenases/reductases (SDR) family.</text>
</comment>
<keyword evidence="3" id="KW-0520">NAD</keyword>
<evidence type="ECO:0000313" key="7">
    <source>
        <dbReference type="Proteomes" id="UP000705230"/>
    </source>
</evidence>
<evidence type="ECO:0000256" key="5">
    <source>
        <dbReference type="ARBA" id="ARBA00023221"/>
    </source>
</evidence>
<gene>
    <name evidence="6" type="ORF">ISR29_03700</name>
</gene>
<protein>
    <submittedName>
        <fullName evidence="6">SDR family oxidoreductase</fullName>
    </submittedName>
</protein>
<dbReference type="EMBL" id="JADHSG010000004">
    <property type="protein sequence ID" value="MBL6903288.1"/>
    <property type="molecule type" value="Genomic_DNA"/>
</dbReference>
<dbReference type="PRINTS" id="PR00081">
    <property type="entry name" value="GDHRDH"/>
</dbReference>
<sequence>MGERLNSKVAIITGAGSGIGRETSLLFLEEGAQVVLADINQTTLEETMNLVSQKGFKDNAISVIADVSLEASIESMVKTAIDEFGHLDILFNNAGLGGAFGSIGDIDADEWDQSMVILLKSVFMGIKHASVEMKKNTNGASIINTASIAGMSGGGGPQAYSAAKAAVINLSQTTALELGEFKIRVNSISPGAISTPLLNGLSEDWDERIKGLQPIEELGQPLDIAYAALFLASDESRFVTGHNLCVDGGLTVDRTGLIKGMREAAQEELGDMRISGMSMGSTGIEETLREIED</sequence>
<dbReference type="Pfam" id="PF13561">
    <property type="entry name" value="adh_short_C2"/>
    <property type="match status" value="1"/>
</dbReference>
<reference evidence="6" key="1">
    <citation type="submission" date="2020-10" db="EMBL/GenBank/DDBJ databases">
        <title>Microbiome of the Black Sea water column analyzed by genome centric metagenomics.</title>
        <authorList>
            <person name="Cabello-Yeves P.J."/>
            <person name="Callieri C."/>
            <person name="Picazo A."/>
            <person name="Mehrshad M."/>
            <person name="Haro-Moreno J.M."/>
            <person name="Roda-Garcia J."/>
            <person name="Dzembekova N."/>
            <person name="Slabakova V."/>
            <person name="Slabakova N."/>
            <person name="Moncheva S."/>
            <person name="Rodriguez-Valera F."/>
        </authorList>
    </citation>
    <scope>NUCLEOTIDE SEQUENCE</scope>
    <source>
        <strain evidence="6">BS30m-G43</strain>
    </source>
</reference>
<name>A0A937JBB9_9GAMM</name>
<keyword evidence="4" id="KW-0443">Lipid metabolism</keyword>
<dbReference type="Proteomes" id="UP000705230">
    <property type="component" value="Unassembled WGS sequence"/>
</dbReference>
<dbReference type="PRINTS" id="PR00080">
    <property type="entry name" value="SDRFAMILY"/>
</dbReference>
<dbReference type="GO" id="GO:0008202">
    <property type="term" value="P:steroid metabolic process"/>
    <property type="evidence" value="ECO:0007669"/>
    <property type="project" value="UniProtKB-KW"/>
</dbReference>